<dbReference type="Pfam" id="PF00578">
    <property type="entry name" value="AhpC-TSA"/>
    <property type="match status" value="1"/>
</dbReference>
<name>A0A0F9PVA2_9ZZZZ</name>
<dbReference type="InterPro" id="IPR017937">
    <property type="entry name" value="Thioredoxin_CS"/>
</dbReference>
<dbReference type="InterPro" id="IPR036249">
    <property type="entry name" value="Thioredoxin-like_sf"/>
</dbReference>
<keyword evidence="4" id="KW-0676">Redox-active center</keyword>
<organism evidence="6">
    <name type="scientific">marine sediment metagenome</name>
    <dbReference type="NCBI Taxonomy" id="412755"/>
    <lineage>
        <taxon>unclassified sequences</taxon>
        <taxon>metagenomes</taxon>
        <taxon>ecological metagenomes</taxon>
    </lineage>
</organism>
<keyword evidence="2" id="KW-0201">Cytochrome c-type biogenesis</keyword>
<evidence type="ECO:0000313" key="6">
    <source>
        <dbReference type="EMBL" id="KKN34129.1"/>
    </source>
</evidence>
<evidence type="ECO:0000256" key="1">
    <source>
        <dbReference type="ARBA" id="ARBA00004196"/>
    </source>
</evidence>
<accession>A0A0F9PVA2</accession>
<dbReference type="InterPro" id="IPR000866">
    <property type="entry name" value="AhpC/TSA"/>
</dbReference>
<comment type="subcellular location">
    <subcellularLocation>
        <location evidence="1">Cell envelope</location>
    </subcellularLocation>
</comment>
<dbReference type="PROSITE" id="PS51352">
    <property type="entry name" value="THIOREDOXIN_2"/>
    <property type="match status" value="1"/>
</dbReference>
<dbReference type="GO" id="GO:0016491">
    <property type="term" value="F:oxidoreductase activity"/>
    <property type="evidence" value="ECO:0007669"/>
    <property type="project" value="InterPro"/>
</dbReference>
<feature type="domain" description="Thioredoxin" evidence="5">
    <location>
        <begin position="32"/>
        <end position="167"/>
    </location>
</feature>
<dbReference type="Gene3D" id="3.40.30.10">
    <property type="entry name" value="Glutaredoxin"/>
    <property type="match status" value="1"/>
</dbReference>
<dbReference type="SUPFAM" id="SSF52833">
    <property type="entry name" value="Thioredoxin-like"/>
    <property type="match status" value="1"/>
</dbReference>
<dbReference type="PANTHER" id="PTHR42852">
    <property type="entry name" value="THIOL:DISULFIDE INTERCHANGE PROTEIN DSBE"/>
    <property type="match status" value="1"/>
</dbReference>
<gene>
    <name evidence="6" type="ORF">LCGC14_0796760</name>
</gene>
<evidence type="ECO:0000256" key="3">
    <source>
        <dbReference type="ARBA" id="ARBA00023157"/>
    </source>
</evidence>
<dbReference type="GO" id="GO:0030313">
    <property type="term" value="C:cell envelope"/>
    <property type="evidence" value="ECO:0007669"/>
    <property type="project" value="UniProtKB-SubCell"/>
</dbReference>
<protein>
    <recommendedName>
        <fullName evidence="5">Thioredoxin domain-containing protein</fullName>
    </recommendedName>
</protein>
<evidence type="ECO:0000259" key="5">
    <source>
        <dbReference type="PROSITE" id="PS51352"/>
    </source>
</evidence>
<dbReference type="PROSITE" id="PS00194">
    <property type="entry name" value="THIOREDOXIN_1"/>
    <property type="match status" value="1"/>
</dbReference>
<dbReference type="PANTHER" id="PTHR42852:SF6">
    <property type="entry name" value="THIOL:DISULFIDE INTERCHANGE PROTEIN DSBE"/>
    <property type="match status" value="1"/>
</dbReference>
<evidence type="ECO:0000256" key="2">
    <source>
        <dbReference type="ARBA" id="ARBA00022748"/>
    </source>
</evidence>
<comment type="caution">
    <text evidence="6">The sequence shown here is derived from an EMBL/GenBank/DDBJ whole genome shotgun (WGS) entry which is preliminary data.</text>
</comment>
<dbReference type="GO" id="GO:0016209">
    <property type="term" value="F:antioxidant activity"/>
    <property type="evidence" value="ECO:0007669"/>
    <property type="project" value="InterPro"/>
</dbReference>
<dbReference type="AlphaFoldDB" id="A0A0F9PVA2"/>
<dbReference type="InterPro" id="IPR013766">
    <property type="entry name" value="Thioredoxin_domain"/>
</dbReference>
<reference evidence="6" key="1">
    <citation type="journal article" date="2015" name="Nature">
        <title>Complex archaea that bridge the gap between prokaryotes and eukaryotes.</title>
        <authorList>
            <person name="Spang A."/>
            <person name="Saw J.H."/>
            <person name="Jorgensen S.L."/>
            <person name="Zaremba-Niedzwiedzka K."/>
            <person name="Martijn J."/>
            <person name="Lind A.E."/>
            <person name="van Eijk R."/>
            <person name="Schleper C."/>
            <person name="Guy L."/>
            <person name="Ettema T.J."/>
        </authorList>
    </citation>
    <scope>NUCLEOTIDE SEQUENCE</scope>
</reference>
<evidence type="ECO:0000256" key="4">
    <source>
        <dbReference type="ARBA" id="ARBA00023284"/>
    </source>
</evidence>
<dbReference type="EMBL" id="LAZR01002126">
    <property type="protein sequence ID" value="KKN34129.1"/>
    <property type="molecule type" value="Genomic_DNA"/>
</dbReference>
<keyword evidence="3" id="KW-1015">Disulfide bond</keyword>
<dbReference type="InterPro" id="IPR050553">
    <property type="entry name" value="Thioredoxin_ResA/DsbE_sf"/>
</dbReference>
<dbReference type="GO" id="GO:0017004">
    <property type="term" value="P:cytochrome complex assembly"/>
    <property type="evidence" value="ECO:0007669"/>
    <property type="project" value="UniProtKB-KW"/>
</dbReference>
<proteinExistence type="predicted"/>
<dbReference type="CDD" id="cd02966">
    <property type="entry name" value="TlpA_like_family"/>
    <property type="match status" value="1"/>
</dbReference>
<sequence length="167" mass="18745">MNKTRAALSGVILFAVIFSLLLLFWTPANTDNSHQKKAADFTLTTFEGENITLSKLTDKPVVINFWASWCGPCRVEAKALENTWRKYKNKIYFLGINYRDNKKDALAFIKEFKVTYPNGPDEDNISSDYGLTGVPETFVVNTDGEITEHILGATTLETLSEAIDKVL</sequence>